<dbReference type="SUPFAM" id="SSF161098">
    <property type="entry name" value="MetI-like"/>
    <property type="match status" value="1"/>
</dbReference>
<sequence>MGSFTQALAEMRSAGNAIGELERKLADKAKETSDLLKRQREIPKRIAALREGASKINDPKEREEKLETAKQLENGLNNHVDIDERATVFYASISEHHDIVDKMVSDLLESKKLIPTTLSSNEAKSLASELKELIPAFQNILEKNKEKLAEWKHDEPIGTTTAVKAFFFGTEWQTNSSWQDVYGILPLLTGSLLIAGVSLLFAVPVALGAAIYVNQFSHHREAALLKPAIEFVQAIPSVVLGLFGVLVLAGLLKDASAHPLLSWIPGFPIQERLNVLLAALLLAFMAAPTIFTLAEDALNNVPRAYSEASLAMGATRLQTALKVVLPSAVSGIIAAVLLGFGRVIGETMVVLLVAGNKAAIPEFSSGLGVVTQPVHTMTSIIAQECGEVETGSLHYMALFMVGLILFLISLSVNSYCQRVLKKSTK</sequence>
<evidence type="ECO:0000256" key="3">
    <source>
        <dbReference type="ARBA" id="ARBA00022989"/>
    </source>
</evidence>
<evidence type="ECO:0000256" key="6">
    <source>
        <dbReference type="RuleBase" id="RU363054"/>
    </source>
</evidence>
<evidence type="ECO:0000313" key="9">
    <source>
        <dbReference type="Proteomes" id="UP000557872"/>
    </source>
</evidence>
<comment type="similarity">
    <text evidence="6">Belongs to the binding-protein-dependent transport system permease family. CysTW subfamily.</text>
</comment>
<evidence type="ECO:0000313" key="8">
    <source>
        <dbReference type="EMBL" id="NWK57420.1"/>
    </source>
</evidence>
<reference evidence="8 9" key="1">
    <citation type="submission" date="2020-07" db="EMBL/GenBank/DDBJ databases">
        <title>Roseicoccus Jingziensis gen. nov., sp. nov., isolated from coastal seawater.</title>
        <authorList>
            <person name="Feng X."/>
        </authorList>
    </citation>
    <scope>NUCLEOTIDE SEQUENCE [LARGE SCALE GENOMIC DNA]</scope>
    <source>
        <strain evidence="8 9">N1E253</strain>
    </source>
</reference>
<dbReference type="CDD" id="cd06261">
    <property type="entry name" value="TM_PBP2"/>
    <property type="match status" value="1"/>
</dbReference>
<dbReference type="Proteomes" id="UP000557872">
    <property type="component" value="Unassembled WGS sequence"/>
</dbReference>
<keyword evidence="2 5" id="KW-0812">Transmembrane</keyword>
<dbReference type="PANTHER" id="PTHR42727">
    <property type="entry name" value="PHOSPHATE TRANSPORT SYSTEM PERMEASE PROTEIN"/>
    <property type="match status" value="1"/>
</dbReference>
<keyword evidence="9" id="KW-1185">Reference proteome</keyword>
<dbReference type="Gene3D" id="1.10.3720.10">
    <property type="entry name" value="MetI-like"/>
    <property type="match status" value="1"/>
</dbReference>
<dbReference type="PANTHER" id="PTHR42727:SF1">
    <property type="entry name" value="PHOSPHATE TRANSPORT SYSTEM PERMEASE"/>
    <property type="match status" value="1"/>
</dbReference>
<comment type="caution">
    <text evidence="8">The sequence shown here is derived from an EMBL/GenBank/DDBJ whole genome shotgun (WGS) entry which is preliminary data.</text>
</comment>
<keyword evidence="5" id="KW-0813">Transport</keyword>
<dbReference type="EMBL" id="JACBAZ010000011">
    <property type="protein sequence ID" value="NWK57420.1"/>
    <property type="molecule type" value="Genomic_DNA"/>
</dbReference>
<comment type="function">
    <text evidence="6">Part of the binding-protein-dependent transport system for phosphate; probably responsible for the translocation of the substrate across the membrane.</text>
</comment>
<feature type="domain" description="ABC transmembrane type-1" evidence="7">
    <location>
        <begin position="188"/>
        <end position="416"/>
    </location>
</feature>
<dbReference type="GO" id="GO:0005315">
    <property type="term" value="F:phosphate transmembrane transporter activity"/>
    <property type="evidence" value="ECO:0007669"/>
    <property type="project" value="InterPro"/>
</dbReference>
<dbReference type="GO" id="GO:0006817">
    <property type="term" value="P:phosphate ion transport"/>
    <property type="evidence" value="ECO:0007669"/>
    <property type="project" value="UniProtKB-KW"/>
</dbReference>
<evidence type="ECO:0000256" key="5">
    <source>
        <dbReference type="RuleBase" id="RU363032"/>
    </source>
</evidence>
<feature type="transmembrane region" description="Helical" evidence="5">
    <location>
        <begin position="272"/>
        <end position="294"/>
    </location>
</feature>
<comment type="subcellular location">
    <subcellularLocation>
        <location evidence="1 5">Cell membrane</location>
        <topology evidence="1 5">Multi-pass membrane protein</topology>
    </subcellularLocation>
</comment>
<feature type="transmembrane region" description="Helical" evidence="5">
    <location>
        <begin position="234"/>
        <end position="252"/>
    </location>
</feature>
<comment type="caution">
    <text evidence="6">Lacks conserved residue(s) required for the propagation of feature annotation.</text>
</comment>
<gene>
    <name evidence="8" type="primary">pstC</name>
    <name evidence="8" type="ORF">HW115_17510</name>
</gene>
<evidence type="ECO:0000256" key="1">
    <source>
        <dbReference type="ARBA" id="ARBA00004651"/>
    </source>
</evidence>
<feature type="transmembrane region" description="Helical" evidence="5">
    <location>
        <begin position="184"/>
        <end position="213"/>
    </location>
</feature>
<keyword evidence="6" id="KW-1003">Cell membrane</keyword>
<dbReference type="GO" id="GO:0005886">
    <property type="term" value="C:plasma membrane"/>
    <property type="evidence" value="ECO:0007669"/>
    <property type="project" value="UniProtKB-SubCell"/>
</dbReference>
<feature type="transmembrane region" description="Helical" evidence="5">
    <location>
        <begin position="323"/>
        <end position="344"/>
    </location>
</feature>
<organism evidence="8 9">
    <name type="scientific">Oceaniferula marina</name>
    <dbReference type="NCBI Taxonomy" id="2748318"/>
    <lineage>
        <taxon>Bacteria</taxon>
        <taxon>Pseudomonadati</taxon>
        <taxon>Verrucomicrobiota</taxon>
        <taxon>Verrucomicrobiia</taxon>
        <taxon>Verrucomicrobiales</taxon>
        <taxon>Verrucomicrobiaceae</taxon>
        <taxon>Oceaniferula</taxon>
    </lineage>
</organism>
<feature type="transmembrane region" description="Helical" evidence="5">
    <location>
        <begin position="395"/>
        <end position="416"/>
    </location>
</feature>
<evidence type="ECO:0000259" key="7">
    <source>
        <dbReference type="PROSITE" id="PS50928"/>
    </source>
</evidence>
<proteinExistence type="inferred from homology"/>
<dbReference type="InterPro" id="IPR035906">
    <property type="entry name" value="MetI-like_sf"/>
</dbReference>
<dbReference type="InterPro" id="IPR000515">
    <property type="entry name" value="MetI-like"/>
</dbReference>
<protein>
    <recommendedName>
        <fullName evidence="6">Phosphate transport system permease protein</fullName>
    </recommendedName>
</protein>
<dbReference type="PROSITE" id="PS50928">
    <property type="entry name" value="ABC_TM1"/>
    <property type="match status" value="1"/>
</dbReference>
<keyword evidence="6" id="KW-0592">Phosphate transport</keyword>
<dbReference type="Pfam" id="PF00528">
    <property type="entry name" value="BPD_transp_1"/>
    <property type="match status" value="1"/>
</dbReference>
<keyword evidence="3 5" id="KW-1133">Transmembrane helix</keyword>
<dbReference type="InterPro" id="IPR011864">
    <property type="entry name" value="Phosphate_PstC"/>
</dbReference>
<dbReference type="AlphaFoldDB" id="A0A851GRM3"/>
<keyword evidence="4 5" id="KW-0472">Membrane</keyword>
<dbReference type="NCBIfam" id="TIGR02138">
    <property type="entry name" value="phosphate_pstC"/>
    <property type="match status" value="1"/>
</dbReference>
<accession>A0A851GRM3</accession>
<name>A0A851GRM3_9BACT</name>
<evidence type="ECO:0000256" key="2">
    <source>
        <dbReference type="ARBA" id="ARBA00022692"/>
    </source>
</evidence>
<evidence type="ECO:0000256" key="4">
    <source>
        <dbReference type="ARBA" id="ARBA00023136"/>
    </source>
</evidence>